<sequence>MILRHLGQNASGLLILLVINIVIGFLPGMNWAWQAHVGGLIGGAVLGLIYARTRAPAQRRLQNVLVIAVAALEVIAALAHAPIFVM</sequence>
<dbReference type="Gene3D" id="1.20.1540.10">
    <property type="entry name" value="Rhomboid-like"/>
    <property type="match status" value="1"/>
</dbReference>
<dbReference type="AlphaFoldDB" id="A0A6J7GME8"/>
<feature type="transmembrane region" description="Helical" evidence="5">
    <location>
        <begin position="64"/>
        <end position="85"/>
    </location>
</feature>
<dbReference type="InterPro" id="IPR022764">
    <property type="entry name" value="Peptidase_S54_rhomboid_dom"/>
</dbReference>
<proteinExistence type="predicted"/>
<dbReference type="Pfam" id="PF01694">
    <property type="entry name" value="Rhomboid"/>
    <property type="match status" value="1"/>
</dbReference>
<protein>
    <submittedName>
        <fullName evidence="7">Unannotated protein</fullName>
    </submittedName>
</protein>
<dbReference type="InterPro" id="IPR035952">
    <property type="entry name" value="Rhomboid-like_sf"/>
</dbReference>
<dbReference type="GO" id="GO:0016020">
    <property type="term" value="C:membrane"/>
    <property type="evidence" value="ECO:0007669"/>
    <property type="project" value="UniProtKB-SubCell"/>
</dbReference>
<organism evidence="7">
    <name type="scientific">freshwater metagenome</name>
    <dbReference type="NCBI Taxonomy" id="449393"/>
    <lineage>
        <taxon>unclassified sequences</taxon>
        <taxon>metagenomes</taxon>
        <taxon>ecological metagenomes</taxon>
    </lineage>
</organism>
<reference evidence="7" key="1">
    <citation type="submission" date="2020-05" db="EMBL/GenBank/DDBJ databases">
        <authorList>
            <person name="Chiriac C."/>
            <person name="Salcher M."/>
            <person name="Ghai R."/>
            <person name="Kavagutti S V."/>
        </authorList>
    </citation>
    <scope>NUCLEOTIDE SEQUENCE</scope>
</reference>
<feature type="domain" description="Peptidase S54 rhomboid" evidence="6">
    <location>
        <begin position="12"/>
        <end position="52"/>
    </location>
</feature>
<dbReference type="SUPFAM" id="SSF144091">
    <property type="entry name" value="Rhomboid-like"/>
    <property type="match status" value="1"/>
</dbReference>
<dbReference type="EMBL" id="CAFBMB010000144">
    <property type="protein sequence ID" value="CAB4909132.1"/>
    <property type="molecule type" value="Genomic_DNA"/>
</dbReference>
<feature type="transmembrane region" description="Helical" evidence="5">
    <location>
        <begin position="12"/>
        <end position="29"/>
    </location>
</feature>
<evidence type="ECO:0000256" key="1">
    <source>
        <dbReference type="ARBA" id="ARBA00004141"/>
    </source>
</evidence>
<evidence type="ECO:0000259" key="6">
    <source>
        <dbReference type="Pfam" id="PF01694"/>
    </source>
</evidence>
<evidence type="ECO:0000256" key="5">
    <source>
        <dbReference type="SAM" id="Phobius"/>
    </source>
</evidence>
<gene>
    <name evidence="7" type="ORF">UFOPK3516_01378</name>
</gene>
<accession>A0A6J7GME8</accession>
<keyword evidence="2 5" id="KW-0812">Transmembrane</keyword>
<evidence type="ECO:0000313" key="7">
    <source>
        <dbReference type="EMBL" id="CAB4909132.1"/>
    </source>
</evidence>
<evidence type="ECO:0000256" key="2">
    <source>
        <dbReference type="ARBA" id="ARBA00022692"/>
    </source>
</evidence>
<name>A0A6J7GME8_9ZZZZ</name>
<keyword evidence="4 5" id="KW-0472">Membrane</keyword>
<evidence type="ECO:0000256" key="3">
    <source>
        <dbReference type="ARBA" id="ARBA00022989"/>
    </source>
</evidence>
<evidence type="ECO:0000256" key="4">
    <source>
        <dbReference type="ARBA" id="ARBA00023136"/>
    </source>
</evidence>
<keyword evidence="3 5" id="KW-1133">Transmembrane helix</keyword>
<feature type="transmembrane region" description="Helical" evidence="5">
    <location>
        <begin position="35"/>
        <end position="52"/>
    </location>
</feature>
<dbReference type="GO" id="GO:0004252">
    <property type="term" value="F:serine-type endopeptidase activity"/>
    <property type="evidence" value="ECO:0007669"/>
    <property type="project" value="InterPro"/>
</dbReference>
<comment type="subcellular location">
    <subcellularLocation>
        <location evidence="1">Membrane</location>
        <topology evidence="1">Multi-pass membrane protein</topology>
    </subcellularLocation>
</comment>